<dbReference type="PRINTS" id="PR01041">
    <property type="entry name" value="TRNASYNTHMET"/>
</dbReference>
<keyword evidence="13 16" id="KW-0648">Protein biosynthesis</keyword>
<evidence type="ECO:0000256" key="1">
    <source>
        <dbReference type="ARBA" id="ARBA00003314"/>
    </source>
</evidence>
<feature type="binding site" evidence="16">
    <location>
        <position position="147"/>
    </location>
    <ligand>
        <name>Zn(2+)</name>
        <dbReference type="ChEBI" id="CHEBI:29105"/>
    </ligand>
</feature>
<dbReference type="STRING" id="489703.SAMN04488038_113122"/>
<dbReference type="InterPro" id="IPR001412">
    <property type="entry name" value="aa-tRNA-synth_I_CS"/>
</dbReference>
<evidence type="ECO:0000313" key="19">
    <source>
        <dbReference type="EMBL" id="SEQ98755.1"/>
    </source>
</evidence>
<evidence type="ECO:0000256" key="12">
    <source>
        <dbReference type="ARBA" id="ARBA00022884"/>
    </source>
</evidence>
<keyword evidence="10 16" id="KW-0862">Zinc</keyword>
<dbReference type="PROSITE" id="PS00178">
    <property type="entry name" value="AA_TRNA_LIGASE_I"/>
    <property type="match status" value="1"/>
</dbReference>
<dbReference type="Gene3D" id="2.20.28.20">
    <property type="entry name" value="Methionyl-tRNA synthetase, Zn-domain"/>
    <property type="match status" value="1"/>
</dbReference>
<dbReference type="Gene3D" id="1.10.730.10">
    <property type="entry name" value="Isoleucyl-tRNA Synthetase, Domain 1"/>
    <property type="match status" value="1"/>
</dbReference>
<dbReference type="InterPro" id="IPR023458">
    <property type="entry name" value="Met-tRNA_ligase_1"/>
</dbReference>
<dbReference type="NCBIfam" id="TIGR00399">
    <property type="entry name" value="metG_C_term"/>
    <property type="match status" value="1"/>
</dbReference>
<feature type="binding site" evidence="16">
    <location>
        <position position="160"/>
    </location>
    <ligand>
        <name>Zn(2+)</name>
        <dbReference type="ChEBI" id="CHEBI:29105"/>
    </ligand>
</feature>
<evidence type="ECO:0000313" key="20">
    <source>
        <dbReference type="Proteomes" id="UP000199233"/>
    </source>
</evidence>
<keyword evidence="11 16" id="KW-0067">ATP-binding</keyword>
<feature type="domain" description="TRNA-binding" evidence="18">
    <location>
        <begin position="582"/>
        <end position="684"/>
    </location>
</feature>
<evidence type="ECO:0000256" key="7">
    <source>
        <dbReference type="ARBA" id="ARBA00022598"/>
    </source>
</evidence>
<dbReference type="SUPFAM" id="SSF47323">
    <property type="entry name" value="Anticodon-binding domain of a subclass of class I aminoacyl-tRNA synthetases"/>
    <property type="match status" value="1"/>
</dbReference>
<dbReference type="InterPro" id="IPR033911">
    <property type="entry name" value="MetRS_core"/>
</dbReference>
<comment type="subunit">
    <text evidence="4 16">Homodimer.</text>
</comment>
<dbReference type="Gene3D" id="2.40.50.140">
    <property type="entry name" value="Nucleic acid-binding proteins"/>
    <property type="match status" value="1"/>
</dbReference>
<feature type="binding site" evidence="16">
    <location>
        <position position="163"/>
    </location>
    <ligand>
        <name>Zn(2+)</name>
        <dbReference type="ChEBI" id="CHEBI:29105"/>
    </ligand>
</feature>
<proteinExistence type="inferred from homology"/>
<dbReference type="InterPro" id="IPR029038">
    <property type="entry name" value="MetRS_Zn"/>
</dbReference>
<keyword evidence="6 16" id="KW-0820">tRNA-binding</keyword>
<keyword evidence="14 16" id="KW-0030">Aminoacyl-tRNA synthetase</keyword>
<dbReference type="RefSeq" id="WP_093288675.1">
    <property type="nucleotide sequence ID" value="NZ_FOFS01000013.1"/>
</dbReference>
<dbReference type="InterPro" id="IPR009080">
    <property type="entry name" value="tRNAsynth_Ia_anticodon-bd"/>
</dbReference>
<evidence type="ECO:0000256" key="9">
    <source>
        <dbReference type="ARBA" id="ARBA00022741"/>
    </source>
</evidence>
<evidence type="ECO:0000256" key="3">
    <source>
        <dbReference type="ARBA" id="ARBA00008258"/>
    </source>
</evidence>
<dbReference type="InterPro" id="IPR004495">
    <property type="entry name" value="Met-tRNA-synth_bsu_C"/>
</dbReference>
<comment type="cofactor">
    <cofactor evidence="16">
        <name>Zn(2+)</name>
        <dbReference type="ChEBI" id="CHEBI:29105"/>
    </cofactor>
    <text evidence="16">Binds 1 zinc ion per subunit.</text>
</comment>
<accession>A0A1H9KIK7</accession>
<dbReference type="NCBIfam" id="TIGR00398">
    <property type="entry name" value="metG"/>
    <property type="match status" value="1"/>
</dbReference>
<dbReference type="InterPro" id="IPR012340">
    <property type="entry name" value="NA-bd_OB-fold"/>
</dbReference>
<keyword evidence="20" id="KW-1185">Reference proteome</keyword>
<evidence type="ECO:0000256" key="4">
    <source>
        <dbReference type="ARBA" id="ARBA00011738"/>
    </source>
</evidence>
<feature type="region of interest" description="Disordered" evidence="17">
    <location>
        <begin position="548"/>
        <end position="574"/>
    </location>
</feature>
<dbReference type="PANTHER" id="PTHR45765:SF1">
    <property type="entry name" value="METHIONINE--TRNA LIGASE, CYTOPLASMIC"/>
    <property type="match status" value="1"/>
</dbReference>
<dbReference type="InterPro" id="IPR014729">
    <property type="entry name" value="Rossmann-like_a/b/a_fold"/>
</dbReference>
<evidence type="ECO:0000256" key="13">
    <source>
        <dbReference type="ARBA" id="ARBA00022917"/>
    </source>
</evidence>
<dbReference type="CDD" id="cd02800">
    <property type="entry name" value="tRNA_bind_EcMetRS_like"/>
    <property type="match status" value="1"/>
</dbReference>
<keyword evidence="7 16" id="KW-0436">Ligase</keyword>
<dbReference type="GO" id="GO:0000049">
    <property type="term" value="F:tRNA binding"/>
    <property type="evidence" value="ECO:0007669"/>
    <property type="project" value="UniProtKB-UniRule"/>
</dbReference>
<dbReference type="InterPro" id="IPR014758">
    <property type="entry name" value="Met-tRNA_synth"/>
</dbReference>
<dbReference type="SUPFAM" id="SSF52374">
    <property type="entry name" value="Nucleotidylyl transferase"/>
    <property type="match status" value="1"/>
</dbReference>
<dbReference type="GO" id="GO:0004825">
    <property type="term" value="F:methionine-tRNA ligase activity"/>
    <property type="evidence" value="ECO:0007669"/>
    <property type="project" value="UniProtKB-UniRule"/>
</dbReference>
<keyword evidence="12 16" id="KW-0694">RNA-binding</keyword>
<dbReference type="CDD" id="cd07957">
    <property type="entry name" value="Anticodon_Ia_Met"/>
    <property type="match status" value="1"/>
</dbReference>
<dbReference type="GO" id="GO:0046872">
    <property type="term" value="F:metal ion binding"/>
    <property type="evidence" value="ECO:0007669"/>
    <property type="project" value="UniProtKB-KW"/>
</dbReference>
<keyword evidence="8 16" id="KW-0479">Metal-binding</keyword>
<dbReference type="CDD" id="cd00814">
    <property type="entry name" value="MetRS_core"/>
    <property type="match status" value="1"/>
</dbReference>
<dbReference type="GO" id="GO:0005829">
    <property type="term" value="C:cytosol"/>
    <property type="evidence" value="ECO:0007669"/>
    <property type="project" value="TreeGrafter"/>
</dbReference>
<dbReference type="SUPFAM" id="SSF57770">
    <property type="entry name" value="Methionyl-tRNA synthetase (MetRS), Zn-domain"/>
    <property type="match status" value="1"/>
</dbReference>
<keyword evidence="9 16" id="KW-0547">Nucleotide-binding</keyword>
<organism evidence="19 20">
    <name type="scientific">Solimonas aquatica</name>
    <dbReference type="NCBI Taxonomy" id="489703"/>
    <lineage>
        <taxon>Bacteria</taxon>
        <taxon>Pseudomonadati</taxon>
        <taxon>Pseudomonadota</taxon>
        <taxon>Gammaproteobacteria</taxon>
        <taxon>Nevskiales</taxon>
        <taxon>Nevskiaceae</taxon>
        <taxon>Solimonas</taxon>
    </lineage>
</organism>
<dbReference type="Pfam" id="PF01588">
    <property type="entry name" value="tRNA_bind"/>
    <property type="match status" value="1"/>
</dbReference>
<dbReference type="PROSITE" id="PS50886">
    <property type="entry name" value="TRBD"/>
    <property type="match status" value="1"/>
</dbReference>
<dbReference type="InterPro" id="IPR041872">
    <property type="entry name" value="Anticodon_Met"/>
</dbReference>
<keyword evidence="5 16" id="KW-0963">Cytoplasm</keyword>
<dbReference type="GO" id="GO:0006431">
    <property type="term" value="P:methionyl-tRNA aminoacylation"/>
    <property type="evidence" value="ECO:0007669"/>
    <property type="project" value="UniProtKB-UniRule"/>
</dbReference>
<feature type="binding site" evidence="16">
    <location>
        <position position="150"/>
    </location>
    <ligand>
        <name>Zn(2+)</name>
        <dbReference type="ChEBI" id="CHEBI:29105"/>
    </ligand>
</feature>
<dbReference type="GO" id="GO:0005524">
    <property type="term" value="F:ATP binding"/>
    <property type="evidence" value="ECO:0007669"/>
    <property type="project" value="UniProtKB-UniRule"/>
</dbReference>
<dbReference type="HAMAP" id="MF_00098">
    <property type="entry name" value="Met_tRNA_synth_type1"/>
    <property type="match status" value="1"/>
</dbReference>
<comment type="subcellular location">
    <subcellularLocation>
        <location evidence="2 16">Cytoplasm</location>
    </subcellularLocation>
</comment>
<dbReference type="Gene3D" id="3.40.50.620">
    <property type="entry name" value="HUPs"/>
    <property type="match status" value="1"/>
</dbReference>
<reference evidence="19 20" key="1">
    <citation type="submission" date="2016-10" db="EMBL/GenBank/DDBJ databases">
        <authorList>
            <person name="de Groot N.N."/>
        </authorList>
    </citation>
    <scope>NUCLEOTIDE SEQUENCE [LARGE SCALE GENOMIC DNA]</scope>
    <source>
        <strain evidence="19 20">DSM 25927</strain>
    </source>
</reference>
<dbReference type="OrthoDB" id="9810191at2"/>
<feature type="short sequence motif" description="'KMSKS' region" evidence="16">
    <location>
        <begin position="333"/>
        <end position="337"/>
    </location>
</feature>
<name>A0A1H9KIK7_9GAMM</name>
<sequence length="684" mass="75937">MPSSPTKRLLVTNALPYANGPIHLGHMVGYVQADIWVRFQRLLGHQVHYVCADDAHGTPIMLAAEKAGVAPEAFIAAIQKDHARDFADFLVGFDHYHSTHSEENRHYSELIYRRLRDAGAIARRSIQQLYDPVKEMFLPDRYIKGECPKCGTADQYGDNCENCGAAYSPTDLKNPRSVVSGATPVMKDSEHYFFELSRFQSFLEQWLEGEVAHPSVKAKLKEWFAAGLKDWDISRDAPYFGFAIPDAPGKFFYVWLDAPIGYMASFQALCNKAGLNFEDFWAAEAQSSELHHFIGKDIVNFHGLFWPAMLKGAGFRTPSKLHVNGYLTIDGAKMSKSRGTFIKARTYLNHLQPEYLRYYFAAKLGSGVDDLDLNLTDFANRVNSDLVGKYVNIASRCAGFIEKLFDGRLAVQMHDRQLFEDLAGEADAIAKLYQDGDFAGALREIMLMADDANAEIQKLAPWTLAKDETQRERLHQVCTTFINVFRQLSIYLKPVLPAIVAKVEAFLRVEPLSWADLHKPLLGASIAPYEALVTRIEQKSITTMLGEEAAASLPPPPSPVPAKSAKAKSEPVSEPGTISIDDFTKLDLRIARIENAEQVEGADKLLRLQLDLGALGKRQVFAGIKSAYAPEALIGKLTVMVANLAPRKMKFGMSEGMVLAASEEGGRPFVLIPDEGAQPGMRVK</sequence>
<dbReference type="InterPro" id="IPR002547">
    <property type="entry name" value="tRNA-bd_dom"/>
</dbReference>
<evidence type="ECO:0000256" key="15">
    <source>
        <dbReference type="ARBA" id="ARBA00047364"/>
    </source>
</evidence>
<evidence type="ECO:0000256" key="8">
    <source>
        <dbReference type="ARBA" id="ARBA00022723"/>
    </source>
</evidence>
<evidence type="ECO:0000256" key="14">
    <source>
        <dbReference type="ARBA" id="ARBA00023146"/>
    </source>
</evidence>
<feature type="binding site" evidence="16">
    <location>
        <position position="336"/>
    </location>
    <ligand>
        <name>ATP</name>
        <dbReference type="ChEBI" id="CHEBI:30616"/>
    </ligand>
</feature>
<dbReference type="SUPFAM" id="SSF50249">
    <property type="entry name" value="Nucleic acid-binding proteins"/>
    <property type="match status" value="1"/>
</dbReference>
<dbReference type="FunFam" id="2.20.28.20:FF:000001">
    <property type="entry name" value="Methionine--tRNA ligase"/>
    <property type="match status" value="1"/>
</dbReference>
<evidence type="ECO:0000256" key="17">
    <source>
        <dbReference type="SAM" id="MobiDB-lite"/>
    </source>
</evidence>
<protein>
    <recommendedName>
        <fullName evidence="16">Methionine--tRNA ligase</fullName>
        <ecNumber evidence="16">6.1.1.10</ecNumber>
    </recommendedName>
    <alternativeName>
        <fullName evidence="16">Methionyl-tRNA synthetase</fullName>
        <shortName evidence="16">MetRS</shortName>
    </alternativeName>
</protein>
<dbReference type="Pfam" id="PF09334">
    <property type="entry name" value="tRNA-synt_1g"/>
    <property type="match status" value="1"/>
</dbReference>
<dbReference type="PANTHER" id="PTHR45765">
    <property type="entry name" value="METHIONINE--TRNA LIGASE"/>
    <property type="match status" value="1"/>
</dbReference>
<dbReference type="InterPro" id="IPR015413">
    <property type="entry name" value="Methionyl/Leucyl_tRNA_Synth"/>
</dbReference>
<evidence type="ECO:0000256" key="5">
    <source>
        <dbReference type="ARBA" id="ARBA00022490"/>
    </source>
</evidence>
<gene>
    <name evidence="16" type="primary">metG</name>
    <name evidence="19" type="ORF">SAMN04488038_113122</name>
</gene>
<comment type="function">
    <text evidence="1 16">Is required not only for elongation of protein synthesis but also for the initiation of all mRNA translation through initiator tRNA(fMet) aminoacylation.</text>
</comment>
<dbReference type="AlphaFoldDB" id="A0A1H9KIK7"/>
<evidence type="ECO:0000256" key="2">
    <source>
        <dbReference type="ARBA" id="ARBA00004496"/>
    </source>
</evidence>
<dbReference type="EMBL" id="FOFS01000013">
    <property type="protein sequence ID" value="SEQ98755.1"/>
    <property type="molecule type" value="Genomic_DNA"/>
</dbReference>
<evidence type="ECO:0000256" key="16">
    <source>
        <dbReference type="HAMAP-Rule" id="MF_00098"/>
    </source>
</evidence>
<evidence type="ECO:0000256" key="10">
    <source>
        <dbReference type="ARBA" id="ARBA00022833"/>
    </source>
</evidence>
<evidence type="ECO:0000256" key="11">
    <source>
        <dbReference type="ARBA" id="ARBA00022840"/>
    </source>
</evidence>
<feature type="short sequence motif" description="'HIGH' region" evidence="16">
    <location>
        <begin position="16"/>
        <end position="26"/>
    </location>
</feature>
<comment type="catalytic activity">
    <reaction evidence="15 16">
        <text>tRNA(Met) + L-methionine + ATP = L-methionyl-tRNA(Met) + AMP + diphosphate</text>
        <dbReference type="Rhea" id="RHEA:13481"/>
        <dbReference type="Rhea" id="RHEA-COMP:9667"/>
        <dbReference type="Rhea" id="RHEA-COMP:9698"/>
        <dbReference type="ChEBI" id="CHEBI:30616"/>
        <dbReference type="ChEBI" id="CHEBI:33019"/>
        <dbReference type="ChEBI" id="CHEBI:57844"/>
        <dbReference type="ChEBI" id="CHEBI:78442"/>
        <dbReference type="ChEBI" id="CHEBI:78530"/>
        <dbReference type="ChEBI" id="CHEBI:456215"/>
        <dbReference type="EC" id="6.1.1.10"/>
    </reaction>
</comment>
<comment type="similarity">
    <text evidence="3 16">Belongs to the class-I aminoacyl-tRNA synthetase family. MetG type 1 subfamily.</text>
</comment>
<dbReference type="FunFam" id="2.40.50.140:FF:000042">
    <property type="entry name" value="Methionine--tRNA ligase"/>
    <property type="match status" value="1"/>
</dbReference>
<dbReference type="EC" id="6.1.1.10" evidence="16"/>
<evidence type="ECO:0000256" key="6">
    <source>
        <dbReference type="ARBA" id="ARBA00022555"/>
    </source>
</evidence>
<evidence type="ECO:0000259" key="18">
    <source>
        <dbReference type="PROSITE" id="PS50886"/>
    </source>
</evidence>
<dbReference type="NCBIfam" id="NF001100">
    <property type="entry name" value="PRK00133.1"/>
    <property type="match status" value="1"/>
</dbReference>
<dbReference type="Proteomes" id="UP000199233">
    <property type="component" value="Unassembled WGS sequence"/>
</dbReference>